<dbReference type="GO" id="GO:0005096">
    <property type="term" value="F:GTPase activator activity"/>
    <property type="evidence" value="ECO:0007669"/>
    <property type="project" value="UniProtKB-KW"/>
</dbReference>
<protein>
    <submittedName>
        <fullName evidence="2">Glucose-1-phosphate adenylyltransferase</fullName>
    </submittedName>
</protein>
<dbReference type="PANTHER" id="PTHR23177">
    <property type="entry name" value="MKIAA1688 PROTEIN"/>
    <property type="match status" value="1"/>
</dbReference>
<dbReference type="InterPro" id="IPR044785">
    <property type="entry name" value="RopGAP1-5"/>
</dbReference>
<reference evidence="2" key="1">
    <citation type="submission" date="2015-07" db="EMBL/GenBank/DDBJ databases">
        <title>Transcriptome Assembly of Anthurium amnicola.</title>
        <authorList>
            <person name="Suzuki J."/>
        </authorList>
    </citation>
    <scope>NUCLEOTIDE SEQUENCE</scope>
</reference>
<dbReference type="AlphaFoldDB" id="A0A1D1Z244"/>
<evidence type="ECO:0000313" key="2">
    <source>
        <dbReference type="EMBL" id="JAT60985.1"/>
    </source>
</evidence>
<gene>
    <name evidence="2" type="primary">glgC_6</name>
    <name evidence="2" type="ORF">g.43795</name>
</gene>
<accession>A0A1D1Z244</accession>
<keyword evidence="2" id="KW-0808">Transferase</keyword>
<dbReference type="GO" id="GO:0016779">
    <property type="term" value="F:nucleotidyltransferase activity"/>
    <property type="evidence" value="ECO:0007669"/>
    <property type="project" value="UniProtKB-KW"/>
</dbReference>
<keyword evidence="2" id="KW-0548">Nucleotidyltransferase</keyword>
<evidence type="ECO:0000256" key="1">
    <source>
        <dbReference type="ARBA" id="ARBA00022468"/>
    </source>
</evidence>
<sequence length="183" mass="20651">MTQMADPLTALIHAVQVMNFLKMLIMKTMRQRAEVAIGVVMLSSSSCSRSLSDQDGVNMSKENVKFCEGSQEKPVDVCIFDKGTLGKFILNDECGLESDDVESFWSFEKESITAEPELIHEESLPMRSNECTAEEYKSEYGKEDVRAKDRLNFRNGVKKLCRHPVFLLSRSVKRSRGQGIVNS</sequence>
<proteinExistence type="predicted"/>
<keyword evidence="1" id="KW-0343">GTPase activation</keyword>
<dbReference type="PANTHER" id="PTHR23177:SF74">
    <property type="entry name" value="RHO GTPASE-ACTIVATING PROTEIN 3"/>
    <property type="match status" value="1"/>
</dbReference>
<dbReference type="EMBL" id="GDJX01006951">
    <property type="protein sequence ID" value="JAT60985.1"/>
    <property type="molecule type" value="Transcribed_RNA"/>
</dbReference>
<organism evidence="2">
    <name type="scientific">Anthurium amnicola</name>
    <dbReference type="NCBI Taxonomy" id="1678845"/>
    <lineage>
        <taxon>Eukaryota</taxon>
        <taxon>Viridiplantae</taxon>
        <taxon>Streptophyta</taxon>
        <taxon>Embryophyta</taxon>
        <taxon>Tracheophyta</taxon>
        <taxon>Spermatophyta</taxon>
        <taxon>Magnoliopsida</taxon>
        <taxon>Liliopsida</taxon>
        <taxon>Araceae</taxon>
        <taxon>Pothoideae</taxon>
        <taxon>Potheae</taxon>
        <taxon>Anthurium</taxon>
    </lineage>
</organism>
<name>A0A1D1Z244_9ARAE</name>